<feature type="chain" id="PRO_5035842765" evidence="1">
    <location>
        <begin position="24"/>
        <end position="87"/>
    </location>
</feature>
<reference evidence="2" key="3">
    <citation type="submission" date="2022-06" db="UniProtKB">
        <authorList>
            <consortium name="EnsemblPlants"/>
        </authorList>
    </citation>
    <scope>IDENTIFICATION</scope>
</reference>
<proteinExistence type="predicted"/>
<keyword evidence="3" id="KW-1185">Reference proteome</keyword>
<accession>A0A8R7U8U4</accession>
<protein>
    <submittedName>
        <fullName evidence="2">Uncharacterized protein</fullName>
    </submittedName>
</protein>
<dbReference type="Gramene" id="TuG1812G0400002152.01.T01">
    <property type="protein sequence ID" value="TuG1812G0400002152.01.T01"/>
    <property type="gene ID" value="TuG1812G0400002152.01"/>
</dbReference>
<feature type="signal peptide" evidence="1">
    <location>
        <begin position="1"/>
        <end position="23"/>
    </location>
</feature>
<dbReference type="EnsemblPlants" id="TuG1812G0400002152.01.T01">
    <property type="protein sequence ID" value="TuG1812G0400002152.01.T01"/>
    <property type="gene ID" value="TuG1812G0400002152.01"/>
</dbReference>
<name>A0A8R7U8U4_TRIUA</name>
<evidence type="ECO:0000313" key="2">
    <source>
        <dbReference type="EnsemblPlants" id="TuG1812G0400002152.01.T01"/>
    </source>
</evidence>
<keyword evidence="1" id="KW-0732">Signal</keyword>
<dbReference type="AlphaFoldDB" id="A0A8R7U8U4"/>
<evidence type="ECO:0000256" key="1">
    <source>
        <dbReference type="SAM" id="SignalP"/>
    </source>
</evidence>
<reference evidence="2" key="2">
    <citation type="submission" date="2018-03" db="EMBL/GenBank/DDBJ databases">
        <title>The Triticum urartu genome reveals the dynamic nature of wheat genome evolution.</title>
        <authorList>
            <person name="Ling H."/>
            <person name="Ma B."/>
            <person name="Shi X."/>
            <person name="Liu H."/>
            <person name="Dong L."/>
            <person name="Sun H."/>
            <person name="Cao Y."/>
            <person name="Gao Q."/>
            <person name="Zheng S."/>
            <person name="Li Y."/>
            <person name="Yu Y."/>
            <person name="Du H."/>
            <person name="Qi M."/>
            <person name="Li Y."/>
            <person name="Yu H."/>
            <person name="Cui Y."/>
            <person name="Wang N."/>
            <person name="Chen C."/>
            <person name="Wu H."/>
            <person name="Zhao Y."/>
            <person name="Zhang J."/>
            <person name="Li Y."/>
            <person name="Zhou W."/>
            <person name="Zhang B."/>
            <person name="Hu W."/>
            <person name="Eijk M."/>
            <person name="Tang J."/>
            <person name="Witsenboer H."/>
            <person name="Zhao S."/>
            <person name="Li Z."/>
            <person name="Zhang A."/>
            <person name="Wang D."/>
            <person name="Liang C."/>
        </authorList>
    </citation>
    <scope>NUCLEOTIDE SEQUENCE [LARGE SCALE GENOMIC DNA]</scope>
    <source>
        <strain evidence="2">cv. G1812</strain>
    </source>
</reference>
<reference evidence="3" key="1">
    <citation type="journal article" date="2013" name="Nature">
        <title>Draft genome of the wheat A-genome progenitor Triticum urartu.</title>
        <authorList>
            <person name="Ling H.Q."/>
            <person name="Zhao S."/>
            <person name="Liu D."/>
            <person name="Wang J."/>
            <person name="Sun H."/>
            <person name="Zhang C."/>
            <person name="Fan H."/>
            <person name="Li D."/>
            <person name="Dong L."/>
            <person name="Tao Y."/>
            <person name="Gao C."/>
            <person name="Wu H."/>
            <person name="Li Y."/>
            <person name="Cui Y."/>
            <person name="Guo X."/>
            <person name="Zheng S."/>
            <person name="Wang B."/>
            <person name="Yu K."/>
            <person name="Liang Q."/>
            <person name="Yang W."/>
            <person name="Lou X."/>
            <person name="Chen J."/>
            <person name="Feng M."/>
            <person name="Jian J."/>
            <person name="Zhang X."/>
            <person name="Luo G."/>
            <person name="Jiang Y."/>
            <person name="Liu J."/>
            <person name="Wang Z."/>
            <person name="Sha Y."/>
            <person name="Zhang B."/>
            <person name="Wu H."/>
            <person name="Tang D."/>
            <person name="Shen Q."/>
            <person name="Xue P."/>
            <person name="Zou S."/>
            <person name="Wang X."/>
            <person name="Liu X."/>
            <person name="Wang F."/>
            <person name="Yang Y."/>
            <person name="An X."/>
            <person name="Dong Z."/>
            <person name="Zhang K."/>
            <person name="Zhang X."/>
            <person name="Luo M.C."/>
            <person name="Dvorak J."/>
            <person name="Tong Y."/>
            <person name="Wang J."/>
            <person name="Yang H."/>
            <person name="Li Z."/>
            <person name="Wang D."/>
            <person name="Zhang A."/>
            <person name="Wang J."/>
        </authorList>
    </citation>
    <scope>NUCLEOTIDE SEQUENCE</scope>
    <source>
        <strain evidence="3">cv. G1812</strain>
    </source>
</reference>
<evidence type="ECO:0000313" key="3">
    <source>
        <dbReference type="Proteomes" id="UP000015106"/>
    </source>
</evidence>
<organism evidence="2 3">
    <name type="scientific">Triticum urartu</name>
    <name type="common">Red wild einkorn</name>
    <name type="synonym">Crithodium urartu</name>
    <dbReference type="NCBI Taxonomy" id="4572"/>
    <lineage>
        <taxon>Eukaryota</taxon>
        <taxon>Viridiplantae</taxon>
        <taxon>Streptophyta</taxon>
        <taxon>Embryophyta</taxon>
        <taxon>Tracheophyta</taxon>
        <taxon>Spermatophyta</taxon>
        <taxon>Magnoliopsida</taxon>
        <taxon>Liliopsida</taxon>
        <taxon>Poales</taxon>
        <taxon>Poaceae</taxon>
        <taxon>BOP clade</taxon>
        <taxon>Pooideae</taxon>
        <taxon>Triticodae</taxon>
        <taxon>Triticeae</taxon>
        <taxon>Triticinae</taxon>
        <taxon>Triticum</taxon>
    </lineage>
</organism>
<sequence length="87" mass="9950">MDRRQATTCILLLIVLLGNFASAADDDYCWEEYNDSALCFGFVCKAECWMNSKLEYAGTKPTVKGYKCTGSKLKHRCHCYYCVPWSN</sequence>
<dbReference type="Proteomes" id="UP000015106">
    <property type="component" value="Chromosome 4"/>
</dbReference>